<proteinExistence type="predicted"/>
<evidence type="ECO:0000256" key="2">
    <source>
        <dbReference type="ARBA" id="ARBA00022448"/>
    </source>
</evidence>
<evidence type="ECO:0000313" key="10">
    <source>
        <dbReference type="Proteomes" id="UP001055185"/>
    </source>
</evidence>
<dbReference type="InterPro" id="IPR033887">
    <property type="entry name" value="PTS_IIA_man"/>
</dbReference>
<evidence type="ECO:0000256" key="7">
    <source>
        <dbReference type="ARBA" id="ARBA00022777"/>
    </source>
</evidence>
<evidence type="ECO:0000256" key="5">
    <source>
        <dbReference type="ARBA" id="ARBA00022679"/>
    </source>
</evidence>
<feature type="domain" description="PTS EIIA type-4" evidence="8">
    <location>
        <begin position="1"/>
        <end position="127"/>
    </location>
</feature>
<protein>
    <submittedName>
        <fullName evidence="9">PTS N-acetylgalactosamine IIA component</fullName>
    </submittedName>
</protein>
<evidence type="ECO:0000259" key="8">
    <source>
        <dbReference type="PROSITE" id="PS51096"/>
    </source>
</evidence>
<dbReference type="PANTHER" id="PTHR33799">
    <property type="entry name" value="PTS PERMEASE-RELATED-RELATED"/>
    <property type="match status" value="1"/>
</dbReference>
<dbReference type="Proteomes" id="UP001055185">
    <property type="component" value="Unassembled WGS sequence"/>
</dbReference>
<evidence type="ECO:0000256" key="6">
    <source>
        <dbReference type="ARBA" id="ARBA00022683"/>
    </source>
</evidence>
<evidence type="ECO:0000256" key="1">
    <source>
        <dbReference type="ARBA" id="ARBA00004496"/>
    </source>
</evidence>
<name>A0AA37IVY7_9FIRM</name>
<evidence type="ECO:0000256" key="3">
    <source>
        <dbReference type="ARBA" id="ARBA00022490"/>
    </source>
</evidence>
<dbReference type="SUPFAM" id="SSF53062">
    <property type="entry name" value="PTS system fructose IIA component-like"/>
    <property type="match status" value="1"/>
</dbReference>
<sequence>MVGLLITGHGEFAAGMQSAAKMIAGECEVIKYVKFLEGMSTEQLADQLNAAFDALSSCDGVVVLADLPGGSPFKTAVECKYARPDQKIEVVAGTNLPMIVTGATLVEDESDPKALADELIEVGKDCLVPFVLEIHEDDAEEDGI</sequence>
<comment type="subcellular location">
    <subcellularLocation>
        <location evidence="1">Cytoplasm</location>
    </subcellularLocation>
</comment>
<dbReference type="Gene3D" id="3.40.50.510">
    <property type="entry name" value="Phosphotransferase system, mannose-type IIA component"/>
    <property type="match status" value="1"/>
</dbReference>
<evidence type="ECO:0000256" key="4">
    <source>
        <dbReference type="ARBA" id="ARBA00022597"/>
    </source>
</evidence>
<evidence type="ECO:0000313" key="9">
    <source>
        <dbReference type="EMBL" id="GJN63458.1"/>
    </source>
</evidence>
<dbReference type="GO" id="GO:0016301">
    <property type="term" value="F:kinase activity"/>
    <property type="evidence" value="ECO:0007669"/>
    <property type="project" value="UniProtKB-KW"/>
</dbReference>
<organism evidence="9 10">
    <name type="scientific">Faecalibacterium gallinarum</name>
    <dbReference type="NCBI Taxonomy" id="2903556"/>
    <lineage>
        <taxon>Bacteria</taxon>
        <taxon>Bacillati</taxon>
        <taxon>Bacillota</taxon>
        <taxon>Clostridia</taxon>
        <taxon>Eubacteriales</taxon>
        <taxon>Oscillospiraceae</taxon>
        <taxon>Faecalibacterium</taxon>
    </lineage>
</organism>
<dbReference type="InterPro" id="IPR036662">
    <property type="entry name" value="PTS_EIIA_man-typ_sf"/>
</dbReference>
<dbReference type="Pfam" id="PF03610">
    <property type="entry name" value="EIIA-man"/>
    <property type="match status" value="1"/>
</dbReference>
<dbReference type="AlphaFoldDB" id="A0AA37IVY7"/>
<dbReference type="InterPro" id="IPR051471">
    <property type="entry name" value="Bacterial_PTS_sugar_comp"/>
</dbReference>
<dbReference type="CDD" id="cd00006">
    <property type="entry name" value="PTS_IIA_man"/>
    <property type="match status" value="1"/>
</dbReference>
<keyword evidence="7" id="KW-0418">Kinase</keyword>
<reference evidence="9" key="1">
    <citation type="journal article" date="2022" name="Int. J. Syst. Evol. Microbiol.">
        <title>Genome-based, phenotypic and chemotaxonomic classification of Faecalibacterium strains: proposal of three novel species Faecalibacterium duncaniae sp. nov., Faecalibacterium hattorii sp. nov. and Faecalibacterium gallinarum sp. nov. .</title>
        <authorList>
            <person name="Sakamoto M."/>
            <person name="Sakurai N."/>
            <person name="Tanno H."/>
            <person name="Iino T."/>
            <person name="Ohkuma M."/>
            <person name="Endo A."/>
        </authorList>
    </citation>
    <scope>NUCLEOTIDE SEQUENCE</scope>
    <source>
        <strain evidence="9">JCM 17207</strain>
    </source>
</reference>
<dbReference type="EMBL" id="BQKV01000003">
    <property type="protein sequence ID" value="GJN63458.1"/>
    <property type="molecule type" value="Genomic_DNA"/>
</dbReference>
<dbReference type="GO" id="GO:0016020">
    <property type="term" value="C:membrane"/>
    <property type="evidence" value="ECO:0007669"/>
    <property type="project" value="InterPro"/>
</dbReference>
<keyword evidence="4" id="KW-0762">Sugar transport</keyword>
<gene>
    <name evidence="9" type="ORF">JCM17207_00830</name>
</gene>
<keyword evidence="3" id="KW-0963">Cytoplasm</keyword>
<accession>A0AA37IVY7</accession>
<keyword evidence="5" id="KW-0808">Transferase</keyword>
<keyword evidence="2" id="KW-0813">Transport</keyword>
<dbReference type="PROSITE" id="PS51096">
    <property type="entry name" value="PTS_EIIA_TYPE_4"/>
    <property type="match status" value="1"/>
</dbReference>
<dbReference type="GO" id="GO:0005737">
    <property type="term" value="C:cytoplasm"/>
    <property type="evidence" value="ECO:0007669"/>
    <property type="project" value="UniProtKB-SubCell"/>
</dbReference>
<comment type="caution">
    <text evidence="9">The sequence shown here is derived from an EMBL/GenBank/DDBJ whole genome shotgun (WGS) entry which is preliminary data.</text>
</comment>
<keyword evidence="6" id="KW-0598">Phosphotransferase system</keyword>
<dbReference type="PANTHER" id="PTHR33799:SF1">
    <property type="entry name" value="PTS SYSTEM MANNOSE-SPECIFIC EIIAB COMPONENT-RELATED"/>
    <property type="match status" value="1"/>
</dbReference>
<keyword evidence="10" id="KW-1185">Reference proteome</keyword>
<dbReference type="GO" id="GO:0009401">
    <property type="term" value="P:phosphoenolpyruvate-dependent sugar phosphotransferase system"/>
    <property type="evidence" value="ECO:0007669"/>
    <property type="project" value="UniProtKB-KW"/>
</dbReference>
<dbReference type="RefSeq" id="WP_238315483.1">
    <property type="nucleotide sequence ID" value="NZ_BQKV01000003.1"/>
</dbReference>
<dbReference type="InterPro" id="IPR004701">
    <property type="entry name" value="PTS_EIIA_man-typ"/>
</dbReference>